<dbReference type="OrthoDB" id="440755at2759"/>
<dbReference type="EMBL" id="CAJNIZ010002225">
    <property type="protein sequence ID" value="CAE7208088.1"/>
    <property type="molecule type" value="Genomic_DNA"/>
</dbReference>
<dbReference type="AlphaFoldDB" id="A0A812JJG0"/>
<dbReference type="InterPro" id="IPR036259">
    <property type="entry name" value="MFS_trans_sf"/>
</dbReference>
<evidence type="ECO:0000256" key="3">
    <source>
        <dbReference type="ARBA" id="ARBA00022692"/>
    </source>
</evidence>
<sequence length="510" mass="56017">MEAQKLMSEEESSGSEEEISKETRPPFLMLMQLCCISAIEGMDMGLLPAVTFALQHDLHLHLSQIAEMSLAQAVAQALAAPVWGVLADRKVCRRKTLLAIGAFFQGLCTIALGWTENLAMMIVIRSINGAMLASLRPVCVGIVADTTSELGRGKIYGYLQLSVTAGMMVATLVGTPMATATICGFQGWRIAFALVGFFGIFTSMLIAVFMFEARHEKSWNKESRKRCSGVYQELVKFGGYFRKPTFVCLVGQGLFGAIPWNAFNFSTLYFQVVGLSDSHAAALTTAFQTCCGIGNVLGGYIGDALARRCPNHGRAFTANMSVSLGIPCVFLIYMTQPSEDYRFFWYLSLLILMGLTATWCLTGVNLPLLSEIVDPASRSGIMAWESAMEGAIAAVAGNAAVGFLAQTVFGYNLADAKPSDTTQSHHNAEALGKALAFTSVVPWSLCLACYIFMHWAFPYDKRLIEEEKRRYQERHGTETTTASEFELEDFDLDEKNREDEDLEWLEPIGC</sequence>
<feature type="transmembrane region" description="Helical" evidence="8">
    <location>
        <begin position="434"/>
        <end position="453"/>
    </location>
</feature>
<dbReference type="GO" id="GO:0016020">
    <property type="term" value="C:membrane"/>
    <property type="evidence" value="ECO:0007669"/>
    <property type="project" value="UniProtKB-SubCell"/>
</dbReference>
<feature type="transmembrane region" description="Helical" evidence="8">
    <location>
        <begin position="390"/>
        <end position="414"/>
    </location>
</feature>
<evidence type="ECO:0000256" key="8">
    <source>
        <dbReference type="SAM" id="Phobius"/>
    </source>
</evidence>
<evidence type="ECO:0000256" key="1">
    <source>
        <dbReference type="ARBA" id="ARBA00004141"/>
    </source>
</evidence>
<feature type="transmembrane region" description="Helical" evidence="8">
    <location>
        <begin position="155"/>
        <end position="178"/>
    </location>
</feature>
<dbReference type="PANTHER" id="PTHR23505:SF52">
    <property type="entry name" value="MAJOR FACILITATOR SUPERFAMILY PROTEIN"/>
    <property type="match status" value="1"/>
</dbReference>
<evidence type="ECO:0000256" key="5">
    <source>
        <dbReference type="ARBA" id="ARBA00023136"/>
    </source>
</evidence>
<accession>A0A812JJG0</accession>
<feature type="transmembrane region" description="Helical" evidence="8">
    <location>
        <begin position="190"/>
        <end position="211"/>
    </location>
</feature>
<evidence type="ECO:0000256" key="7">
    <source>
        <dbReference type="SAM" id="MobiDB-lite"/>
    </source>
</evidence>
<reference evidence="10" key="1">
    <citation type="submission" date="2021-02" db="EMBL/GenBank/DDBJ databases">
        <authorList>
            <person name="Dougan E. K."/>
            <person name="Rhodes N."/>
            <person name="Thang M."/>
            <person name="Chan C."/>
        </authorList>
    </citation>
    <scope>NUCLEOTIDE SEQUENCE</scope>
</reference>
<feature type="transmembrane region" description="Helical" evidence="8">
    <location>
        <begin position="315"/>
        <end position="333"/>
    </location>
</feature>
<comment type="caution">
    <text evidence="10">The sequence shown here is derived from an EMBL/GenBank/DDBJ whole genome shotgun (WGS) entry which is preliminary data.</text>
</comment>
<protein>
    <submittedName>
        <fullName evidence="10">Bmr protein</fullName>
    </submittedName>
</protein>
<dbReference type="PROSITE" id="PS50850">
    <property type="entry name" value="MFS"/>
    <property type="match status" value="1"/>
</dbReference>
<dbReference type="InterPro" id="IPR011701">
    <property type="entry name" value="MFS"/>
</dbReference>
<organism evidence="10 11">
    <name type="scientific">Symbiodinium pilosum</name>
    <name type="common">Dinoflagellate</name>
    <dbReference type="NCBI Taxonomy" id="2952"/>
    <lineage>
        <taxon>Eukaryota</taxon>
        <taxon>Sar</taxon>
        <taxon>Alveolata</taxon>
        <taxon>Dinophyceae</taxon>
        <taxon>Suessiales</taxon>
        <taxon>Symbiodiniaceae</taxon>
        <taxon>Symbiodinium</taxon>
    </lineage>
</organism>
<comment type="similarity">
    <text evidence="6">Belongs to the major facilitator superfamily. Spinster (TC 2.A.1.49) family.</text>
</comment>
<dbReference type="Gene3D" id="1.20.1250.20">
    <property type="entry name" value="MFS general substrate transporter like domains"/>
    <property type="match status" value="1"/>
</dbReference>
<dbReference type="InterPro" id="IPR044770">
    <property type="entry name" value="MFS_spinster-like"/>
</dbReference>
<dbReference type="InterPro" id="IPR020846">
    <property type="entry name" value="MFS_dom"/>
</dbReference>
<evidence type="ECO:0000259" key="9">
    <source>
        <dbReference type="PROSITE" id="PS50850"/>
    </source>
</evidence>
<dbReference type="SUPFAM" id="SSF103473">
    <property type="entry name" value="MFS general substrate transporter"/>
    <property type="match status" value="1"/>
</dbReference>
<dbReference type="GO" id="GO:0022857">
    <property type="term" value="F:transmembrane transporter activity"/>
    <property type="evidence" value="ECO:0007669"/>
    <property type="project" value="InterPro"/>
</dbReference>
<evidence type="ECO:0000313" key="10">
    <source>
        <dbReference type="EMBL" id="CAE7208088.1"/>
    </source>
</evidence>
<dbReference type="PANTHER" id="PTHR23505">
    <property type="entry name" value="SPINSTER"/>
    <property type="match status" value="1"/>
</dbReference>
<evidence type="ECO:0000256" key="6">
    <source>
        <dbReference type="ARBA" id="ARBA00024338"/>
    </source>
</evidence>
<keyword evidence="11" id="KW-1185">Reference proteome</keyword>
<keyword evidence="5 8" id="KW-0472">Membrane</keyword>
<keyword evidence="4 8" id="KW-1133">Transmembrane helix</keyword>
<feature type="domain" description="Major facilitator superfamily (MFS) profile" evidence="9">
    <location>
        <begin position="29"/>
        <end position="461"/>
    </location>
</feature>
<dbReference type="Proteomes" id="UP000649617">
    <property type="component" value="Unassembled WGS sequence"/>
</dbReference>
<feature type="transmembrane region" description="Helical" evidence="8">
    <location>
        <begin position="120"/>
        <end position="143"/>
    </location>
</feature>
<feature type="region of interest" description="Disordered" evidence="7">
    <location>
        <begin position="1"/>
        <end position="21"/>
    </location>
</feature>
<keyword evidence="3 8" id="KW-0812">Transmembrane</keyword>
<comment type="subcellular location">
    <subcellularLocation>
        <location evidence="1">Membrane</location>
        <topology evidence="1">Multi-pass membrane protein</topology>
    </subcellularLocation>
</comment>
<gene>
    <name evidence="10" type="primary">bmr</name>
    <name evidence="10" type="ORF">SPIL2461_LOCUS2116</name>
</gene>
<feature type="transmembrane region" description="Helical" evidence="8">
    <location>
        <begin position="96"/>
        <end position="114"/>
    </location>
</feature>
<dbReference type="Pfam" id="PF07690">
    <property type="entry name" value="MFS_1"/>
    <property type="match status" value="1"/>
</dbReference>
<proteinExistence type="inferred from homology"/>
<name>A0A812JJG0_SYMPI</name>
<keyword evidence="2" id="KW-0813">Transport</keyword>
<feature type="transmembrane region" description="Helical" evidence="8">
    <location>
        <begin position="345"/>
        <end position="369"/>
    </location>
</feature>
<evidence type="ECO:0000256" key="4">
    <source>
        <dbReference type="ARBA" id="ARBA00022989"/>
    </source>
</evidence>
<evidence type="ECO:0000313" key="11">
    <source>
        <dbReference type="Proteomes" id="UP000649617"/>
    </source>
</evidence>
<evidence type="ECO:0000256" key="2">
    <source>
        <dbReference type="ARBA" id="ARBA00022448"/>
    </source>
</evidence>
<feature type="region of interest" description="Disordered" evidence="7">
    <location>
        <begin position="474"/>
        <end position="503"/>
    </location>
</feature>